<name>A0A9Q9ENL3_9PEZI</name>
<dbReference type="EMBL" id="CP099424">
    <property type="protein sequence ID" value="USW55593.1"/>
    <property type="molecule type" value="Genomic_DNA"/>
</dbReference>
<proteinExistence type="predicted"/>
<protein>
    <submittedName>
        <fullName evidence="1">Uncharacterized protein</fullName>
    </submittedName>
</protein>
<dbReference type="AlphaFoldDB" id="A0A9Q9ENL3"/>
<evidence type="ECO:0000313" key="2">
    <source>
        <dbReference type="Proteomes" id="UP001056384"/>
    </source>
</evidence>
<organism evidence="1 2">
    <name type="scientific">Septoria linicola</name>
    <dbReference type="NCBI Taxonomy" id="215465"/>
    <lineage>
        <taxon>Eukaryota</taxon>
        <taxon>Fungi</taxon>
        <taxon>Dikarya</taxon>
        <taxon>Ascomycota</taxon>
        <taxon>Pezizomycotina</taxon>
        <taxon>Dothideomycetes</taxon>
        <taxon>Dothideomycetidae</taxon>
        <taxon>Mycosphaerellales</taxon>
        <taxon>Mycosphaerellaceae</taxon>
        <taxon>Septoria</taxon>
    </lineage>
</organism>
<keyword evidence="2" id="KW-1185">Reference proteome</keyword>
<reference evidence="1" key="1">
    <citation type="submission" date="2022-06" db="EMBL/GenBank/DDBJ databases">
        <title>Complete genome sequences of two strains of the flax pathogen Septoria linicola.</title>
        <authorList>
            <person name="Lapalu N."/>
            <person name="Simon A."/>
            <person name="Demenou B."/>
            <person name="Paumier D."/>
            <person name="Guillot M.-P."/>
            <person name="Gout L."/>
            <person name="Valade R."/>
        </authorList>
    </citation>
    <scope>NUCLEOTIDE SEQUENCE</scope>
    <source>
        <strain evidence="1">SE15195</strain>
    </source>
</reference>
<sequence length="226" mass="24876">MLETPKTPRLGRNRSRSIGVSEPLATHHIISHTKSNTSTLEIQQKGRTALWANTTKPVIGSSILQITTPKVDGESVIATAKLRSDGCKVMLGDVNSKTKAPWTQISHSQVSDEVTQFVYEGQDYIWRRTQDAESSDSCSGEVPDLELVTSEDSETILAAYLPQQDAVAAGQVGKLDYMQDLGRKLELLCLTAILGVRHTSEMQNKRYSGPRFLADLQQSFLSTKVV</sequence>
<gene>
    <name evidence="1" type="ORF">Slin15195_G089120</name>
</gene>
<dbReference type="OrthoDB" id="3648425at2759"/>
<dbReference type="Proteomes" id="UP001056384">
    <property type="component" value="Chromosome 7"/>
</dbReference>
<accession>A0A9Q9ENL3</accession>
<evidence type="ECO:0000313" key="1">
    <source>
        <dbReference type="EMBL" id="USW55593.1"/>
    </source>
</evidence>